<dbReference type="RefSeq" id="WP_377001388.1">
    <property type="nucleotide sequence ID" value="NZ_JBHSQE010000005.1"/>
</dbReference>
<accession>A0ABW1QD88</accession>
<keyword evidence="3" id="KW-1185">Reference proteome</keyword>
<reference evidence="3" key="1">
    <citation type="journal article" date="2019" name="Int. J. Syst. Evol. Microbiol.">
        <title>The Global Catalogue of Microorganisms (GCM) 10K type strain sequencing project: providing services to taxonomists for standard genome sequencing and annotation.</title>
        <authorList>
            <consortium name="The Broad Institute Genomics Platform"/>
            <consortium name="The Broad Institute Genome Sequencing Center for Infectious Disease"/>
            <person name="Wu L."/>
            <person name="Ma J."/>
        </authorList>
    </citation>
    <scope>NUCLEOTIDE SEQUENCE [LARGE SCALE GENOMIC DNA]</scope>
    <source>
        <strain evidence="3">CCUG 51943</strain>
    </source>
</reference>
<sequence length="193" mass="20510">MRVLVIGAGPAGLSAALVLRRFGGEVRIVEEAPAMRTEGSFVTVRERGRTVLAELGCQVEEQILRRELLEMLAREVGDIDYGVRAETVSHAGHDVVLGADGIDSPTRARIGLERPRENAQIHLPRWSAGNVMLIGDAAAACGPLTGYSTDVALVMGDAVARGLLAGLSCDQIEAELRPWVTAQQAAARRPPPA</sequence>
<dbReference type="InterPro" id="IPR036188">
    <property type="entry name" value="FAD/NAD-bd_sf"/>
</dbReference>
<feature type="domain" description="FAD/NAD(P)-binding" evidence="1">
    <location>
        <begin position="1"/>
        <end position="39"/>
    </location>
</feature>
<dbReference type="PANTHER" id="PTHR46865:SF8">
    <property type="entry name" value="POSSIBLE OXIDOREDUCTASE"/>
    <property type="match status" value="1"/>
</dbReference>
<dbReference type="Gene3D" id="3.30.9.10">
    <property type="entry name" value="D-Amino Acid Oxidase, subunit A, domain 2"/>
    <property type="match status" value="1"/>
</dbReference>
<gene>
    <name evidence="2" type="ORF">ACFPUZ_08085</name>
</gene>
<protein>
    <submittedName>
        <fullName evidence="2">FAD-dependent oxidoreductase</fullName>
    </submittedName>
</protein>
<proteinExistence type="predicted"/>
<dbReference type="Gene3D" id="3.50.50.60">
    <property type="entry name" value="FAD/NAD(P)-binding domain"/>
    <property type="match status" value="2"/>
</dbReference>
<dbReference type="SUPFAM" id="SSF51905">
    <property type="entry name" value="FAD/NAD(P)-binding domain"/>
    <property type="match status" value="1"/>
</dbReference>
<dbReference type="Pfam" id="PF07992">
    <property type="entry name" value="Pyr_redox_2"/>
    <property type="match status" value="1"/>
</dbReference>
<dbReference type="Proteomes" id="UP001596244">
    <property type="component" value="Unassembled WGS sequence"/>
</dbReference>
<dbReference type="InterPro" id="IPR023753">
    <property type="entry name" value="FAD/NAD-binding_dom"/>
</dbReference>
<dbReference type="PANTHER" id="PTHR46865">
    <property type="entry name" value="OXIDOREDUCTASE-RELATED"/>
    <property type="match status" value="1"/>
</dbReference>
<dbReference type="InterPro" id="IPR051704">
    <property type="entry name" value="FAD_aromatic-hydroxylase"/>
</dbReference>
<dbReference type="EMBL" id="JBHSQE010000005">
    <property type="protein sequence ID" value="MFC6146762.1"/>
    <property type="molecule type" value="Genomic_DNA"/>
</dbReference>
<evidence type="ECO:0000313" key="2">
    <source>
        <dbReference type="EMBL" id="MFC6146762.1"/>
    </source>
</evidence>
<comment type="caution">
    <text evidence="2">The sequence shown here is derived from an EMBL/GenBank/DDBJ whole genome shotgun (WGS) entry which is preliminary data.</text>
</comment>
<organism evidence="2 3">
    <name type="scientific">Corynebacterium nasicanis</name>
    <dbReference type="NCBI Taxonomy" id="1448267"/>
    <lineage>
        <taxon>Bacteria</taxon>
        <taxon>Bacillati</taxon>
        <taxon>Actinomycetota</taxon>
        <taxon>Actinomycetes</taxon>
        <taxon>Mycobacteriales</taxon>
        <taxon>Corynebacteriaceae</taxon>
        <taxon>Corynebacterium</taxon>
    </lineage>
</organism>
<evidence type="ECO:0000313" key="3">
    <source>
        <dbReference type="Proteomes" id="UP001596244"/>
    </source>
</evidence>
<name>A0ABW1QD88_9CORY</name>
<evidence type="ECO:0000259" key="1">
    <source>
        <dbReference type="Pfam" id="PF07992"/>
    </source>
</evidence>